<organism evidence="1 2">
    <name type="scientific">Rhizobium daejeonense</name>
    <dbReference type="NCBI Taxonomy" id="240521"/>
    <lineage>
        <taxon>Bacteria</taxon>
        <taxon>Pseudomonadati</taxon>
        <taxon>Pseudomonadota</taxon>
        <taxon>Alphaproteobacteria</taxon>
        <taxon>Hyphomicrobiales</taxon>
        <taxon>Rhizobiaceae</taxon>
        <taxon>Rhizobium/Agrobacterium group</taxon>
        <taxon>Rhizobium</taxon>
    </lineage>
</organism>
<dbReference type="Pfam" id="PF09344">
    <property type="entry name" value="Cas_CT1975"/>
    <property type="match status" value="1"/>
</dbReference>
<evidence type="ECO:0000313" key="2">
    <source>
        <dbReference type="Proteomes" id="UP000477849"/>
    </source>
</evidence>
<dbReference type="InterPro" id="IPR010148">
    <property type="entry name" value="CRISPR-assoc_prot_CT1975"/>
</dbReference>
<keyword evidence="2" id="KW-1185">Reference proteome</keyword>
<dbReference type="Proteomes" id="UP000477849">
    <property type="component" value="Unassembled WGS sequence"/>
</dbReference>
<sequence>MSRFLQLHVLTEYPVSNPNRDDLGRPKSALIGGVPRQRISSQALKRAIRIHPAFTEALEGHLGSRTQRMGEQIIRHLTGLGAEADKAVTIAREIVPVFGAVEDKKEVDKVRTRQLAFISPEERQAAFDLAEKVLSGGDIAKDKKELAKQVMRTADGAIDIAMFGRMLADNPDLNRDAAVQVAHAVTVNRVLIEDDFYTAVDDLKKSNEDAGAGFVGEAGFGSGVYYLYVCVNRPLLVENLGGDRELAARGLDALVRAVSMAVPGGKINSYAHHARAKYILAEKGDGQPINLFGAFTVPVKGPDLIGEAVDKLTAERSAFEKAYGKSSSGERILHVGRNDASTLDEVATFAAEGV</sequence>
<evidence type="ECO:0000313" key="1">
    <source>
        <dbReference type="EMBL" id="NGO62712.1"/>
    </source>
</evidence>
<protein>
    <submittedName>
        <fullName evidence="1">Type I-E CRISPR-associated protein Cas7/Cse4/CasC</fullName>
    </submittedName>
</protein>
<gene>
    <name evidence="1" type="primary">cas7e</name>
    <name evidence="1" type="ORF">G6N76_03430</name>
</gene>
<dbReference type="RefSeq" id="WP_163899966.1">
    <property type="nucleotide sequence ID" value="NZ_CP048427.1"/>
</dbReference>
<reference evidence="1 2" key="1">
    <citation type="submission" date="2020-02" db="EMBL/GenBank/DDBJ databases">
        <title>Genome sequence of the type strain CCBAU10050 of Rhizobium daejeonense.</title>
        <authorList>
            <person name="Gao J."/>
            <person name="Sun J."/>
        </authorList>
    </citation>
    <scope>NUCLEOTIDE SEQUENCE [LARGE SCALE GENOMIC DNA]</scope>
    <source>
        <strain evidence="1 2">CCBAU10050</strain>
    </source>
</reference>
<comment type="caution">
    <text evidence="1">The sequence shown here is derived from an EMBL/GenBank/DDBJ whole genome shotgun (WGS) entry which is preliminary data.</text>
</comment>
<dbReference type="AlphaFoldDB" id="A0A6M1RN59"/>
<accession>A0A6M1RN59</accession>
<name>A0A6M1RN59_9HYPH</name>
<proteinExistence type="predicted"/>
<dbReference type="NCBIfam" id="TIGR01869">
    <property type="entry name" value="casC_Cse4"/>
    <property type="match status" value="1"/>
</dbReference>
<dbReference type="EMBL" id="JAAKZH010000001">
    <property type="protein sequence ID" value="NGO62712.1"/>
    <property type="molecule type" value="Genomic_DNA"/>
</dbReference>